<dbReference type="InterPro" id="IPR032854">
    <property type="entry name" value="ALKBH3"/>
</dbReference>
<dbReference type="EMBL" id="CP154795">
    <property type="protein sequence ID" value="XAN09398.1"/>
    <property type="molecule type" value="Genomic_DNA"/>
</dbReference>
<keyword evidence="3" id="KW-1185">Reference proteome</keyword>
<keyword evidence="2" id="KW-0223">Dioxygenase</keyword>
<dbReference type="PROSITE" id="PS51471">
    <property type="entry name" value="FE2OG_OXY"/>
    <property type="match status" value="1"/>
</dbReference>
<dbReference type="PANTHER" id="PTHR31212">
    <property type="entry name" value="ALPHA-KETOGLUTARATE-DEPENDENT DIOXYGENASE ALKB HOMOLOG 3"/>
    <property type="match status" value="1"/>
</dbReference>
<protein>
    <submittedName>
        <fullName evidence="2">Alpha-ketoglutarate-dependent dioxygenase AlkB</fullName>
    </submittedName>
</protein>
<evidence type="ECO:0000259" key="1">
    <source>
        <dbReference type="PROSITE" id="PS51471"/>
    </source>
</evidence>
<feature type="domain" description="Fe2OG dioxygenase" evidence="1">
    <location>
        <begin position="102"/>
        <end position="201"/>
    </location>
</feature>
<organism evidence="2 3">
    <name type="scientific">Ammonicoccus fulvus</name>
    <dbReference type="NCBI Taxonomy" id="3138240"/>
    <lineage>
        <taxon>Bacteria</taxon>
        <taxon>Bacillati</taxon>
        <taxon>Actinomycetota</taxon>
        <taxon>Actinomycetes</taxon>
        <taxon>Propionibacteriales</taxon>
        <taxon>Propionibacteriaceae</taxon>
        <taxon>Ammonicoccus</taxon>
    </lineage>
</organism>
<dbReference type="SUPFAM" id="SSF51197">
    <property type="entry name" value="Clavaminate synthase-like"/>
    <property type="match status" value="1"/>
</dbReference>
<evidence type="ECO:0000313" key="3">
    <source>
        <dbReference type="Proteomes" id="UP001442841"/>
    </source>
</evidence>
<dbReference type="Proteomes" id="UP001442841">
    <property type="component" value="Chromosome"/>
</dbReference>
<keyword evidence="2" id="KW-0560">Oxidoreductase</keyword>
<dbReference type="Gene3D" id="2.60.120.590">
    <property type="entry name" value="Alpha-ketoglutarate-dependent dioxygenase AlkB-like"/>
    <property type="match status" value="1"/>
</dbReference>
<accession>A0ABZ3FTK0</accession>
<gene>
    <name evidence="2" type="ORF">AADG42_06330</name>
</gene>
<dbReference type="Pfam" id="PF13532">
    <property type="entry name" value="2OG-FeII_Oxy_2"/>
    <property type="match status" value="1"/>
</dbReference>
<name>A0ABZ3FTK0_9ACTN</name>
<sequence>MDLELPVPSDGFADLRGVQRTRLSSTAWVDHLPGWLAGSDALFEQLLAHVPWQAERRWMYSREVDVPRLTRHFDGDDVLPDPMVGLARDLLSDHYEPELGERFASAGFCLYRSGADSVAWHGDTIGRGRDEDTMVAILSLGWSRTLALRPRGGGGVRHRFALGHGDLVVMGGSCQRTWEHAVPKTAKVVGPRISIQFRPKGVW</sequence>
<dbReference type="GO" id="GO:0051213">
    <property type="term" value="F:dioxygenase activity"/>
    <property type="evidence" value="ECO:0007669"/>
    <property type="project" value="UniProtKB-KW"/>
</dbReference>
<proteinExistence type="predicted"/>
<dbReference type="InterPro" id="IPR005123">
    <property type="entry name" value="Oxoglu/Fe-dep_dioxygenase_dom"/>
</dbReference>
<dbReference type="InterPro" id="IPR027450">
    <property type="entry name" value="AlkB-like"/>
</dbReference>
<dbReference type="InterPro" id="IPR037151">
    <property type="entry name" value="AlkB-like_sf"/>
</dbReference>
<dbReference type="PANTHER" id="PTHR31212:SF4">
    <property type="entry name" value="ALPHA-KETOGLUTARATE-DEPENDENT DIOXYGENASE ALKB HOMOLOG 3"/>
    <property type="match status" value="1"/>
</dbReference>
<evidence type="ECO:0000313" key="2">
    <source>
        <dbReference type="EMBL" id="XAN09398.1"/>
    </source>
</evidence>
<reference evidence="2 3" key="1">
    <citation type="submission" date="2024-04" db="EMBL/GenBank/DDBJ databases">
        <title>Isolation of an actinomycete strain from pig manure.</title>
        <authorList>
            <person name="Gong T."/>
            <person name="Yu Z."/>
            <person name="An M."/>
            <person name="Wei C."/>
            <person name="Yang W."/>
            <person name="Liu L."/>
        </authorList>
    </citation>
    <scope>NUCLEOTIDE SEQUENCE [LARGE SCALE GENOMIC DNA]</scope>
    <source>
        <strain evidence="2 3">ZF39</strain>
    </source>
</reference>